<reference evidence="1" key="1">
    <citation type="submission" date="2013-07" db="EMBL/GenBank/DDBJ databases">
        <title>The genome of an arbuscular mycorrhizal fungus provides insights into the evolution of the oldest plant symbiosis.</title>
        <authorList>
            <consortium name="DOE Joint Genome Institute"/>
            <person name="Tisserant E."/>
            <person name="Malbreil M."/>
            <person name="Kuo A."/>
            <person name="Kohler A."/>
            <person name="Symeonidi A."/>
            <person name="Balestrini R."/>
            <person name="Charron P."/>
            <person name="Duensing N."/>
            <person name="Frei-dit-Frey N."/>
            <person name="Gianinazzi-Pearson V."/>
            <person name="Gilbert B."/>
            <person name="Handa Y."/>
            <person name="Hijri M."/>
            <person name="Kaul R."/>
            <person name="Kawaguchi M."/>
            <person name="Krajinski F."/>
            <person name="Lammers P."/>
            <person name="Lapierre D."/>
            <person name="Masclaux F.G."/>
            <person name="Murat C."/>
            <person name="Morin E."/>
            <person name="Ndikumana S."/>
            <person name="Pagni M."/>
            <person name="Petitpierre D."/>
            <person name="Requena N."/>
            <person name="Rosikiewicz P."/>
            <person name="Riley R."/>
            <person name="Saito K."/>
            <person name="San Clemente H."/>
            <person name="Shapiro H."/>
            <person name="van Tuinen D."/>
            <person name="Becard G."/>
            <person name="Bonfante P."/>
            <person name="Paszkowski U."/>
            <person name="Shachar-Hill Y."/>
            <person name="Young J.P."/>
            <person name="Sanders I.R."/>
            <person name="Henrissat B."/>
            <person name="Rensing S.A."/>
            <person name="Grigoriev I.V."/>
            <person name="Corradi N."/>
            <person name="Roux C."/>
            <person name="Martin F."/>
        </authorList>
    </citation>
    <scope>NUCLEOTIDE SEQUENCE</scope>
    <source>
        <strain evidence="1">DAOM 197198</strain>
    </source>
</reference>
<evidence type="ECO:0000313" key="1">
    <source>
        <dbReference type="EMBL" id="ESA05001.1"/>
    </source>
</evidence>
<name>U9TNV3_RHIID</name>
<dbReference type="AlphaFoldDB" id="U9TNV3"/>
<gene>
    <name evidence="1" type="ORF">GLOINDRAFT_36115</name>
</gene>
<organism evidence="1">
    <name type="scientific">Rhizophagus irregularis (strain DAOM 181602 / DAOM 197198 / MUCL 43194)</name>
    <name type="common">Arbuscular mycorrhizal fungus</name>
    <name type="synonym">Glomus intraradices</name>
    <dbReference type="NCBI Taxonomy" id="747089"/>
    <lineage>
        <taxon>Eukaryota</taxon>
        <taxon>Fungi</taxon>
        <taxon>Fungi incertae sedis</taxon>
        <taxon>Mucoromycota</taxon>
        <taxon>Glomeromycotina</taxon>
        <taxon>Glomeromycetes</taxon>
        <taxon>Glomerales</taxon>
        <taxon>Glomeraceae</taxon>
        <taxon>Rhizophagus</taxon>
    </lineage>
</organism>
<dbReference type="HOGENOM" id="CLU_3088450_0_0_1"/>
<proteinExistence type="predicted"/>
<protein>
    <submittedName>
        <fullName evidence="1">Uncharacterized protein</fullName>
    </submittedName>
</protein>
<sequence>MTGIVCLMALMFRKYEINLVDMNNPIKITTAGDELLFEIKPRNLRNLLSHYI</sequence>
<dbReference type="EMBL" id="KI293641">
    <property type="protein sequence ID" value="ESA05001.1"/>
    <property type="molecule type" value="Genomic_DNA"/>
</dbReference>
<accession>U9TNV3</accession>